<dbReference type="STRING" id="743788.S8G2X2"/>
<sequence>MPLDILFEILCYLEPRDLLNLARTTKPFRRFLMSRRSASTWKAARANVGDLPDCPPHLSEPQYANLLFFPYCNSCLKPNVRHVLWEFSARYCPPCTRKYTIKWGQLRCDLEYSWAYFSPHDDIFTTMYLHGWRTFHCPELDTLKRPCQALRREEERVRLCHVPGPVRVGLHDWAIERKQQVIAIAEHAALCREWDARRVTERLQGLHLIRRQRLDAIVSKLRELGFGEVLNDIAAQDYAPLSTHSHVRKAKPLTDRAWASIQDDLVEFVQGLQTTA</sequence>
<dbReference type="InParanoid" id="S8G2X2"/>
<evidence type="ECO:0000313" key="2">
    <source>
        <dbReference type="EMBL" id="EPT04640.1"/>
    </source>
</evidence>
<organism evidence="2 3">
    <name type="scientific">Fomitopsis schrenkii</name>
    <name type="common">Brown rot fungus</name>
    <dbReference type="NCBI Taxonomy" id="2126942"/>
    <lineage>
        <taxon>Eukaryota</taxon>
        <taxon>Fungi</taxon>
        <taxon>Dikarya</taxon>
        <taxon>Basidiomycota</taxon>
        <taxon>Agaricomycotina</taxon>
        <taxon>Agaricomycetes</taxon>
        <taxon>Polyporales</taxon>
        <taxon>Fomitopsis</taxon>
    </lineage>
</organism>
<dbReference type="PROSITE" id="PS50181">
    <property type="entry name" value="FBOX"/>
    <property type="match status" value="1"/>
</dbReference>
<protein>
    <recommendedName>
        <fullName evidence="1">F-box domain-containing protein</fullName>
    </recommendedName>
</protein>
<dbReference type="SUPFAM" id="SSF81383">
    <property type="entry name" value="F-box domain"/>
    <property type="match status" value="1"/>
</dbReference>
<dbReference type="CDD" id="cd09917">
    <property type="entry name" value="F-box_SF"/>
    <property type="match status" value="1"/>
</dbReference>
<dbReference type="HOGENOM" id="CLU_010790_0_0_1"/>
<reference evidence="2 3" key="1">
    <citation type="journal article" date="2012" name="Science">
        <title>The Paleozoic origin of enzymatic lignin decomposition reconstructed from 31 fungal genomes.</title>
        <authorList>
            <person name="Floudas D."/>
            <person name="Binder M."/>
            <person name="Riley R."/>
            <person name="Barry K."/>
            <person name="Blanchette R.A."/>
            <person name="Henrissat B."/>
            <person name="Martinez A.T."/>
            <person name="Otillar R."/>
            <person name="Spatafora J.W."/>
            <person name="Yadav J.S."/>
            <person name="Aerts A."/>
            <person name="Benoit I."/>
            <person name="Boyd A."/>
            <person name="Carlson A."/>
            <person name="Copeland A."/>
            <person name="Coutinho P.M."/>
            <person name="de Vries R.P."/>
            <person name="Ferreira P."/>
            <person name="Findley K."/>
            <person name="Foster B."/>
            <person name="Gaskell J."/>
            <person name="Glotzer D."/>
            <person name="Gorecki P."/>
            <person name="Heitman J."/>
            <person name="Hesse C."/>
            <person name="Hori C."/>
            <person name="Igarashi K."/>
            <person name="Jurgens J.A."/>
            <person name="Kallen N."/>
            <person name="Kersten P."/>
            <person name="Kohler A."/>
            <person name="Kuees U."/>
            <person name="Kumar T.K.A."/>
            <person name="Kuo A."/>
            <person name="LaButti K."/>
            <person name="Larrondo L.F."/>
            <person name="Lindquist E."/>
            <person name="Ling A."/>
            <person name="Lombard V."/>
            <person name="Lucas S."/>
            <person name="Lundell T."/>
            <person name="Martin R."/>
            <person name="McLaughlin D.J."/>
            <person name="Morgenstern I."/>
            <person name="Morin E."/>
            <person name="Murat C."/>
            <person name="Nagy L.G."/>
            <person name="Nolan M."/>
            <person name="Ohm R.A."/>
            <person name="Patyshakuliyeva A."/>
            <person name="Rokas A."/>
            <person name="Ruiz-Duenas F.J."/>
            <person name="Sabat G."/>
            <person name="Salamov A."/>
            <person name="Samejima M."/>
            <person name="Schmutz J."/>
            <person name="Slot J.C."/>
            <person name="St John F."/>
            <person name="Stenlid J."/>
            <person name="Sun H."/>
            <person name="Sun S."/>
            <person name="Syed K."/>
            <person name="Tsang A."/>
            <person name="Wiebenga A."/>
            <person name="Young D."/>
            <person name="Pisabarro A."/>
            <person name="Eastwood D.C."/>
            <person name="Martin F."/>
            <person name="Cullen D."/>
            <person name="Grigoriev I.V."/>
            <person name="Hibbett D.S."/>
        </authorList>
    </citation>
    <scope>NUCLEOTIDE SEQUENCE</scope>
    <source>
        <strain evidence="3">FP-58527</strain>
    </source>
</reference>
<gene>
    <name evidence="2" type="ORF">FOMPIDRAFT_1045913</name>
</gene>
<dbReference type="Proteomes" id="UP000015241">
    <property type="component" value="Unassembled WGS sequence"/>
</dbReference>
<evidence type="ECO:0000313" key="3">
    <source>
        <dbReference type="Proteomes" id="UP000015241"/>
    </source>
</evidence>
<dbReference type="SMART" id="SM00256">
    <property type="entry name" value="FBOX"/>
    <property type="match status" value="1"/>
</dbReference>
<dbReference type="InterPro" id="IPR001810">
    <property type="entry name" value="F-box_dom"/>
</dbReference>
<dbReference type="AlphaFoldDB" id="S8G2X2"/>
<evidence type="ECO:0000259" key="1">
    <source>
        <dbReference type="PROSITE" id="PS50181"/>
    </source>
</evidence>
<dbReference type="EMBL" id="KE504126">
    <property type="protein sequence ID" value="EPT04640.1"/>
    <property type="molecule type" value="Genomic_DNA"/>
</dbReference>
<name>S8G2X2_FOMSC</name>
<dbReference type="OrthoDB" id="2322499at2759"/>
<dbReference type="eggNOG" id="ENOG502SAM6">
    <property type="taxonomic scope" value="Eukaryota"/>
</dbReference>
<keyword evidence="3" id="KW-1185">Reference proteome</keyword>
<dbReference type="Pfam" id="PF00646">
    <property type="entry name" value="F-box"/>
    <property type="match status" value="1"/>
</dbReference>
<dbReference type="InterPro" id="IPR036047">
    <property type="entry name" value="F-box-like_dom_sf"/>
</dbReference>
<feature type="domain" description="F-box" evidence="1">
    <location>
        <begin position="1"/>
        <end position="44"/>
    </location>
</feature>
<accession>S8G2X2</accession>
<proteinExistence type="predicted"/>